<feature type="region of interest" description="Disordered" evidence="11">
    <location>
        <begin position="522"/>
        <end position="543"/>
    </location>
</feature>
<dbReference type="PANTHER" id="PTHR10763">
    <property type="entry name" value="CELL DIVISION CONTROL PROTEIN 6-RELATED"/>
    <property type="match status" value="1"/>
</dbReference>
<evidence type="ECO:0000256" key="5">
    <source>
        <dbReference type="ARBA" id="ARBA00022741"/>
    </source>
</evidence>
<dbReference type="InterPro" id="IPR050311">
    <property type="entry name" value="ORC1/CDC6"/>
</dbReference>
<feature type="region of interest" description="Disordered" evidence="11">
    <location>
        <begin position="153"/>
        <end position="181"/>
    </location>
</feature>
<proteinExistence type="inferred from homology"/>
<evidence type="ECO:0000313" key="15">
    <source>
        <dbReference type="Proteomes" id="UP000521872"/>
    </source>
</evidence>
<keyword evidence="9 10" id="KW-0539">Nucleus</keyword>
<dbReference type="EMBL" id="JAACJL010000033">
    <property type="protein sequence ID" value="KAF4615843.1"/>
    <property type="molecule type" value="Genomic_DNA"/>
</dbReference>
<dbReference type="Proteomes" id="UP000521872">
    <property type="component" value="Unassembled WGS sequence"/>
</dbReference>
<dbReference type="InterPro" id="IPR043151">
    <property type="entry name" value="BAH_sf"/>
</dbReference>
<accession>A0A8H4QS32</accession>
<sequence length="1126" mass="126382">MDNHTEIDQAPGYSTVVSPFTAILEGAMYVSMAATSLAATFIICRQVYTHTKPESRSRRRYSNVIDTLNQSSALYSSVLVVHAVLNMRDGPPPFLKTTTSRNMYPPLLLQYSGAVLALMAGIAPTLMIARLIVSSYNEDTEVSSFSFPKDIITHPTSNSNEPQENNNNLEEAGTQTNESLRVGEAESDSLISLIRRRHFFIFVHVQLGRFAFPAMLVSDTQLSCSTLNTRNMPVPQTPTRRSKRFQPTATPSAKEAQKNVVDCKWTSEPIFSRRMNAELDVLPELQDEVPEEGDDEAKDEMETVFYDAFWMKRKVTMYKKGPSRRTATSKVEEQTYRVGDTVMVETDTLSPIRRPPSIGVIVAMWQTRKKGEEVLADPVTMCIRVHWFLRPSELANIREKREHEENEVYYSLASRAIVTPSTILARCAVSGTIKKAVKEKKNMPKQVPFPATPSKKQRGSPLKKSTRFSPASDEEISDSENEEDSSSPSTVTDPDRMFYCRLALDSRRGLYYTFDWEQHHRDALQRTRPPTNEAGPSSKQDIAYTWGQGDTWDVVEEKQEKAKKKAPVIRQKHEVEESEEEDIDDDDYEGESDGRSEVHEDVEMDLEDEDDEDGGEHEGEEDMADGEPRTPSKKRRGRSLSTPHKSKRSKTLAQPTPHSKAALARRKRAAANATTVTPRKRKTTFAIRFPQQSLTFQASMAHLPKDSWLRSMQALHVGSRPDSLPCRDTEYSRVLQCVGELLEEGSGGCIYISGVPGTGKTATVHSVVKELKRMAESSEINPFTYVEINGLKIPEPTAAYNLLWEGVSGHDAAKDGHLRLSWKESLKALTRTFTTGNQGPGGHACVVLMDELDQLVTPKQDVIYNFFNWPTLMGSKLVVIAVANTMDLPERVMTGRVRSRLETFPNCSVGMTRINFQPYTREQLEKIVEARLTSVKESLVEDEGHASDVVISNDAIRMAAVTVSRITGDARRVLDICRRAVELVLPTKSTVKIPHIKEVVQTLQNSPTAAFLRDLSFHERVMLASLIKCVKREGVEEVKLAEVLHQHITYMNVLTEDDEPNRRPTPNELNMVLDSLSASHAILVEEGVAIARKGDEARRVMLRVEQAEVERVLGDVGGPRWKNIFG</sequence>
<dbReference type="FunFam" id="3.40.50.300:FF:000199">
    <property type="entry name" value="Origin recognition complex subunit 1"/>
    <property type="match status" value="1"/>
</dbReference>
<feature type="compositionally biased region" description="Acidic residues" evidence="11">
    <location>
        <begin position="602"/>
        <end position="625"/>
    </location>
</feature>
<dbReference type="AlphaFoldDB" id="A0A8H4QS32"/>
<evidence type="ECO:0000256" key="6">
    <source>
        <dbReference type="ARBA" id="ARBA00022840"/>
    </source>
</evidence>
<dbReference type="Gene3D" id="3.40.50.300">
    <property type="entry name" value="P-loop containing nucleotide triphosphate hydrolases"/>
    <property type="match status" value="1"/>
</dbReference>
<evidence type="ECO:0000256" key="10">
    <source>
        <dbReference type="RuleBase" id="RU365058"/>
    </source>
</evidence>
<evidence type="ECO:0000256" key="11">
    <source>
        <dbReference type="SAM" id="MobiDB-lite"/>
    </source>
</evidence>
<keyword evidence="3 10" id="KW-0235">DNA replication</keyword>
<feature type="transmembrane region" description="Helical" evidence="12">
    <location>
        <begin position="107"/>
        <end position="129"/>
    </location>
</feature>
<dbReference type="SUPFAM" id="SSF52540">
    <property type="entry name" value="P-loop containing nucleoside triphosphate hydrolases"/>
    <property type="match status" value="1"/>
</dbReference>
<comment type="subcellular location">
    <subcellularLocation>
        <location evidence="1 10">Nucleus</location>
    </subcellularLocation>
</comment>
<dbReference type="InterPro" id="IPR003959">
    <property type="entry name" value="ATPase_AAA_core"/>
</dbReference>
<feature type="compositionally biased region" description="Acidic residues" evidence="11">
    <location>
        <begin position="576"/>
        <end position="591"/>
    </location>
</feature>
<dbReference type="PANTHER" id="PTHR10763:SF23">
    <property type="entry name" value="ORIGIN RECOGNITION COMPLEX SUBUNIT 1"/>
    <property type="match status" value="1"/>
</dbReference>
<dbReference type="Pfam" id="PF01426">
    <property type="entry name" value="BAH"/>
    <property type="match status" value="1"/>
</dbReference>
<feature type="compositionally biased region" description="Low complexity" evidence="11">
    <location>
        <begin position="158"/>
        <end position="171"/>
    </location>
</feature>
<dbReference type="CDD" id="cd00009">
    <property type="entry name" value="AAA"/>
    <property type="match status" value="1"/>
</dbReference>
<keyword evidence="7" id="KW-0460">Magnesium</keyword>
<comment type="subunit">
    <text evidence="10">ORC is composed of six subunits.</text>
</comment>
<dbReference type="GO" id="GO:0033314">
    <property type="term" value="P:mitotic DNA replication checkpoint signaling"/>
    <property type="evidence" value="ECO:0007669"/>
    <property type="project" value="TreeGrafter"/>
</dbReference>
<organism evidence="14 15">
    <name type="scientific">Agrocybe pediades</name>
    <dbReference type="NCBI Taxonomy" id="84607"/>
    <lineage>
        <taxon>Eukaryota</taxon>
        <taxon>Fungi</taxon>
        <taxon>Dikarya</taxon>
        <taxon>Basidiomycota</taxon>
        <taxon>Agaricomycotina</taxon>
        <taxon>Agaricomycetes</taxon>
        <taxon>Agaricomycetidae</taxon>
        <taxon>Agaricales</taxon>
        <taxon>Agaricineae</taxon>
        <taxon>Strophariaceae</taxon>
        <taxon>Agrocybe</taxon>
    </lineage>
</organism>
<evidence type="ECO:0000256" key="1">
    <source>
        <dbReference type="ARBA" id="ARBA00004123"/>
    </source>
</evidence>
<dbReference type="InterPro" id="IPR027417">
    <property type="entry name" value="P-loop_NTPase"/>
</dbReference>
<dbReference type="GO" id="GO:0005524">
    <property type="term" value="F:ATP binding"/>
    <property type="evidence" value="ECO:0007669"/>
    <property type="project" value="UniProtKB-KW"/>
</dbReference>
<keyword evidence="12" id="KW-1133">Transmembrane helix</keyword>
<name>A0A8H4QS32_9AGAR</name>
<reference evidence="14 15" key="1">
    <citation type="submission" date="2019-12" db="EMBL/GenBank/DDBJ databases">
        <authorList>
            <person name="Floudas D."/>
            <person name="Bentzer J."/>
            <person name="Ahren D."/>
            <person name="Johansson T."/>
            <person name="Persson P."/>
            <person name="Tunlid A."/>
        </authorList>
    </citation>
    <scope>NUCLEOTIDE SEQUENCE [LARGE SCALE GENOMIC DNA]</scope>
    <source>
        <strain evidence="14 15">CBS 102.39</strain>
    </source>
</reference>
<keyword evidence="12" id="KW-0812">Transmembrane</keyword>
<keyword evidence="8 10" id="KW-0238">DNA-binding</keyword>
<feature type="region of interest" description="Disordered" evidence="11">
    <location>
        <begin position="439"/>
        <end position="494"/>
    </location>
</feature>
<feature type="compositionally biased region" description="Acidic residues" evidence="11">
    <location>
        <begin position="472"/>
        <end position="485"/>
    </location>
</feature>
<feature type="domain" description="BAH" evidence="13">
    <location>
        <begin position="334"/>
        <end position="466"/>
    </location>
</feature>
<dbReference type="CDD" id="cd04370">
    <property type="entry name" value="BAH"/>
    <property type="match status" value="1"/>
</dbReference>
<feature type="transmembrane region" description="Helical" evidence="12">
    <location>
        <begin position="27"/>
        <end position="48"/>
    </location>
</feature>
<protein>
    <recommendedName>
        <fullName evidence="10">Origin recognition complex subunit 1</fullName>
    </recommendedName>
</protein>
<comment type="function">
    <text evidence="10">Component of the origin recognition complex (ORC) that binds origins of replication. DNA-binding is ATP-dependent, however specific DNA sequences that define origins of replication have not been identified so far. ORC is required to assemble the pre-replication complex necessary to initiate DNA replication.</text>
</comment>
<feature type="region of interest" description="Disordered" evidence="11">
    <location>
        <begin position="228"/>
        <end position="256"/>
    </location>
</feature>
<dbReference type="Gene3D" id="1.10.8.60">
    <property type="match status" value="1"/>
</dbReference>
<dbReference type="GO" id="GO:0003688">
    <property type="term" value="F:DNA replication origin binding"/>
    <property type="evidence" value="ECO:0007669"/>
    <property type="project" value="UniProtKB-ARBA"/>
</dbReference>
<comment type="similarity">
    <text evidence="2 10">Belongs to the ORC1 family.</text>
</comment>
<dbReference type="Pfam" id="PF00004">
    <property type="entry name" value="AAA"/>
    <property type="match status" value="1"/>
</dbReference>
<evidence type="ECO:0000256" key="7">
    <source>
        <dbReference type="ARBA" id="ARBA00022842"/>
    </source>
</evidence>
<gene>
    <name evidence="14" type="ORF">D9613_012474</name>
</gene>
<dbReference type="InterPro" id="IPR054425">
    <property type="entry name" value="Cdc6_ORC1-like_ATPase_lid"/>
</dbReference>
<keyword evidence="5 10" id="KW-0547">Nucleotide-binding</keyword>
<keyword evidence="15" id="KW-1185">Reference proteome</keyword>
<dbReference type="Gene3D" id="2.30.30.490">
    <property type="match status" value="1"/>
</dbReference>
<dbReference type="GO" id="GO:0006270">
    <property type="term" value="P:DNA replication initiation"/>
    <property type="evidence" value="ECO:0007669"/>
    <property type="project" value="TreeGrafter"/>
</dbReference>
<evidence type="ECO:0000256" key="9">
    <source>
        <dbReference type="ARBA" id="ARBA00023242"/>
    </source>
</evidence>
<evidence type="ECO:0000259" key="13">
    <source>
        <dbReference type="PROSITE" id="PS51038"/>
    </source>
</evidence>
<dbReference type="InterPro" id="IPR001025">
    <property type="entry name" value="BAH_dom"/>
</dbReference>
<evidence type="ECO:0000256" key="4">
    <source>
        <dbReference type="ARBA" id="ARBA00022723"/>
    </source>
</evidence>
<comment type="caution">
    <text evidence="14">The sequence shown here is derived from an EMBL/GenBank/DDBJ whole genome shotgun (WGS) entry which is preliminary data.</text>
</comment>
<keyword evidence="4" id="KW-0479">Metal-binding</keyword>
<dbReference type="GO" id="GO:0005664">
    <property type="term" value="C:nuclear origin of replication recognition complex"/>
    <property type="evidence" value="ECO:0007669"/>
    <property type="project" value="TreeGrafter"/>
</dbReference>
<dbReference type="Pfam" id="PF22606">
    <property type="entry name" value="Cdc6-ORC-like_ATPase_lid"/>
    <property type="match status" value="1"/>
</dbReference>
<dbReference type="SMART" id="SM00382">
    <property type="entry name" value="AAA"/>
    <property type="match status" value="1"/>
</dbReference>
<dbReference type="CDD" id="cd18139">
    <property type="entry name" value="HLD_clamp_RarA"/>
    <property type="match status" value="1"/>
</dbReference>
<dbReference type="GO" id="GO:0046872">
    <property type="term" value="F:metal ion binding"/>
    <property type="evidence" value="ECO:0007669"/>
    <property type="project" value="UniProtKB-KW"/>
</dbReference>
<dbReference type="InterPro" id="IPR003593">
    <property type="entry name" value="AAA+_ATPase"/>
</dbReference>
<evidence type="ECO:0000256" key="12">
    <source>
        <dbReference type="SAM" id="Phobius"/>
    </source>
</evidence>
<feature type="compositionally biased region" description="Polar residues" evidence="11">
    <location>
        <begin position="528"/>
        <end position="540"/>
    </location>
</feature>
<dbReference type="GO" id="GO:0016887">
    <property type="term" value="F:ATP hydrolysis activity"/>
    <property type="evidence" value="ECO:0007669"/>
    <property type="project" value="InterPro"/>
</dbReference>
<keyword evidence="12" id="KW-0472">Membrane</keyword>
<evidence type="ECO:0000313" key="14">
    <source>
        <dbReference type="EMBL" id="KAF4615843.1"/>
    </source>
</evidence>
<feature type="compositionally biased region" description="Basic residues" evidence="11">
    <location>
        <begin position="631"/>
        <end position="650"/>
    </location>
</feature>
<keyword evidence="6 10" id="KW-0067">ATP-binding</keyword>
<evidence type="ECO:0000256" key="3">
    <source>
        <dbReference type="ARBA" id="ARBA00022705"/>
    </source>
</evidence>
<feature type="compositionally biased region" description="Basic and acidic residues" evidence="11">
    <location>
        <begin position="592"/>
        <end position="601"/>
    </location>
</feature>
<dbReference type="GO" id="GO:0003682">
    <property type="term" value="F:chromatin binding"/>
    <property type="evidence" value="ECO:0007669"/>
    <property type="project" value="InterPro"/>
</dbReference>
<dbReference type="PROSITE" id="PS51038">
    <property type="entry name" value="BAH"/>
    <property type="match status" value="1"/>
</dbReference>
<evidence type="ECO:0000256" key="8">
    <source>
        <dbReference type="ARBA" id="ARBA00023125"/>
    </source>
</evidence>
<evidence type="ECO:0000256" key="2">
    <source>
        <dbReference type="ARBA" id="ARBA00008398"/>
    </source>
</evidence>
<feature type="region of interest" description="Disordered" evidence="11">
    <location>
        <begin position="557"/>
        <end position="663"/>
    </location>
</feature>